<name>A0ABS1J8V2_9BACL</name>
<comment type="caution">
    <text evidence="2">The sequence shown here is derived from an EMBL/GenBank/DDBJ whole genome shotgun (WGS) entry which is preliminary data.</text>
</comment>
<keyword evidence="3" id="KW-1185">Reference proteome</keyword>
<proteinExistence type="predicted"/>
<sequence length="207" mass="23558">MAKKHRHRENGVTKMHTIIGGYEAVLDDLAKIPGVQSVITGVISPNKSEHEELTFQYFTDSGLKLLAKTTVAVQEVFLVTKDKQGVLAELRGRGHLNERVKSTMSTNKKKSGKKPATGVAGNTPRHDQRYNQGDLPKDKPTTLKDLLSPEQLAKLTEQSNELKEQEKTAQETKRKAELDRREKEKKELENNFEYLLNNTKMDWKNYK</sequence>
<dbReference type="InterPro" id="IPR024980">
    <property type="entry name" value="DUF3886"/>
</dbReference>
<dbReference type="EMBL" id="JAEQNB010000002">
    <property type="protein sequence ID" value="MBL0386694.1"/>
    <property type="molecule type" value="Genomic_DNA"/>
</dbReference>
<evidence type="ECO:0000256" key="1">
    <source>
        <dbReference type="SAM" id="MobiDB-lite"/>
    </source>
</evidence>
<dbReference type="Pfam" id="PF09876">
    <property type="entry name" value="DUF2103"/>
    <property type="match status" value="1"/>
</dbReference>
<gene>
    <name evidence="2" type="ORF">JJB07_08520</name>
</gene>
<evidence type="ECO:0000313" key="2">
    <source>
        <dbReference type="EMBL" id="MBL0386694.1"/>
    </source>
</evidence>
<protein>
    <submittedName>
        <fullName evidence="2">DUF3886 domain-containing protein</fullName>
    </submittedName>
</protein>
<feature type="region of interest" description="Disordered" evidence="1">
    <location>
        <begin position="157"/>
        <end position="190"/>
    </location>
</feature>
<feature type="region of interest" description="Disordered" evidence="1">
    <location>
        <begin position="97"/>
        <end position="143"/>
    </location>
</feature>
<accession>A0ABS1J8V2</accession>
<dbReference type="Pfam" id="PF13025">
    <property type="entry name" value="DUF3886"/>
    <property type="match status" value="1"/>
</dbReference>
<dbReference type="InterPro" id="IPR018664">
    <property type="entry name" value="DUF2103_metal-binding"/>
</dbReference>
<feature type="compositionally biased region" description="Basic and acidic residues" evidence="1">
    <location>
        <begin position="160"/>
        <end position="189"/>
    </location>
</feature>
<dbReference type="RefSeq" id="WP_201633627.1">
    <property type="nucleotide sequence ID" value="NZ_JAEQNB010000002.1"/>
</dbReference>
<reference evidence="2 3" key="1">
    <citation type="submission" date="2021-01" db="EMBL/GenBank/DDBJ databases">
        <title>Tumebacillus sp. strain ITR2 16S ribosomal RNA gene Genome sequencing and assembly.</title>
        <authorList>
            <person name="Kang M."/>
        </authorList>
    </citation>
    <scope>NUCLEOTIDE SEQUENCE [LARGE SCALE GENOMIC DNA]</scope>
    <source>
        <strain evidence="2 3">ITR2</strain>
    </source>
</reference>
<organism evidence="2 3">
    <name type="scientific">Tumebacillus amylolyticus</name>
    <dbReference type="NCBI Taxonomy" id="2801339"/>
    <lineage>
        <taxon>Bacteria</taxon>
        <taxon>Bacillati</taxon>
        <taxon>Bacillota</taxon>
        <taxon>Bacilli</taxon>
        <taxon>Bacillales</taxon>
        <taxon>Alicyclobacillaceae</taxon>
        <taxon>Tumebacillus</taxon>
    </lineage>
</organism>
<evidence type="ECO:0000313" key="3">
    <source>
        <dbReference type="Proteomes" id="UP000602284"/>
    </source>
</evidence>
<dbReference type="Proteomes" id="UP000602284">
    <property type="component" value="Unassembled WGS sequence"/>
</dbReference>
<feature type="compositionally biased region" description="Basic and acidic residues" evidence="1">
    <location>
        <begin position="124"/>
        <end position="142"/>
    </location>
</feature>